<feature type="domain" description="O-methyltransferase C-terminal" evidence="4">
    <location>
        <begin position="121"/>
        <end position="328"/>
    </location>
</feature>
<keyword evidence="1 6" id="KW-0489">Methyltransferase</keyword>
<dbReference type="InterPro" id="IPR001077">
    <property type="entry name" value="COMT_C"/>
</dbReference>
<evidence type="ECO:0000259" key="5">
    <source>
        <dbReference type="Pfam" id="PF08100"/>
    </source>
</evidence>
<evidence type="ECO:0000256" key="2">
    <source>
        <dbReference type="ARBA" id="ARBA00022679"/>
    </source>
</evidence>
<dbReference type="InterPro" id="IPR036390">
    <property type="entry name" value="WH_DNA-bd_sf"/>
</dbReference>
<dbReference type="PIRSF" id="PIRSF005739">
    <property type="entry name" value="O-mtase"/>
    <property type="match status" value="1"/>
</dbReference>
<dbReference type="GO" id="GO:0032259">
    <property type="term" value="P:methylation"/>
    <property type="evidence" value="ECO:0007669"/>
    <property type="project" value="UniProtKB-KW"/>
</dbReference>
<reference evidence="7" key="1">
    <citation type="journal article" date="2015" name="Genome Announc.">
        <title>Draft Genome Sequence of an Anaerobic Ammonium-Oxidizing Bacterium, "Candidatus Brocadia sinica".</title>
        <authorList>
            <person name="Oshiki M."/>
            <person name="Shinyako-Hata K."/>
            <person name="Satoh H."/>
            <person name="Okabe S."/>
        </authorList>
    </citation>
    <scope>NUCLEOTIDE SEQUENCE [LARGE SCALE GENOMIC DNA]</scope>
    <source>
        <strain evidence="7">JPN1</strain>
    </source>
</reference>
<name>A0ABQ0JWD8_9BACT</name>
<evidence type="ECO:0000313" key="6">
    <source>
        <dbReference type="EMBL" id="GAN32759.1"/>
    </source>
</evidence>
<evidence type="ECO:0000256" key="1">
    <source>
        <dbReference type="ARBA" id="ARBA00022603"/>
    </source>
</evidence>
<protein>
    <submittedName>
        <fullName evidence="6">SAM-dependent methyltransferases</fullName>
    </submittedName>
</protein>
<keyword evidence="2" id="KW-0808">Transferase</keyword>
<evidence type="ECO:0000313" key="7">
    <source>
        <dbReference type="Proteomes" id="UP000032309"/>
    </source>
</evidence>
<dbReference type="RefSeq" id="WP_082059075.1">
    <property type="nucleotide sequence ID" value="NZ_BAFN01000001.1"/>
</dbReference>
<sequence>MKNQATRKFSQKDQIPLQLHMMHLATGHFRTQAIYVAAKLGIADLLKDGSKTVDELSNATKAHACSLYRLLRALASIDIFREEEDGRFCLTPLATTLRSDSMNSVLPGVLLAGSEFHWGAWGNLFYSVMTGESAFEHIHGMRFFDYLPKNPDDGATFDAWMTRSSEMQIYAIMNSYDFSMYQTIVDIGGGHGSLLAAILQTNPHLKGILFDMPEVLKAAKKFRNAGIDTRCEMTGGDMFKSIPQGGDLYILKTIIHDWSDELSIKILRNCHTAMTDHARLLVIESIVPTGNQPHLSKFMDLNMLVLNHGGRERTESEYRTLFHAAGFRLTNIIKTPSPLSLIEGIWIAEGFSSI</sequence>
<dbReference type="Gene3D" id="3.40.50.150">
    <property type="entry name" value="Vaccinia Virus protein VP39"/>
    <property type="match status" value="1"/>
</dbReference>
<dbReference type="PANTHER" id="PTHR43712">
    <property type="entry name" value="PUTATIVE (AFU_ORTHOLOGUE AFUA_4G14580)-RELATED"/>
    <property type="match status" value="1"/>
</dbReference>
<dbReference type="SUPFAM" id="SSF53335">
    <property type="entry name" value="S-adenosyl-L-methionine-dependent methyltransferases"/>
    <property type="match status" value="1"/>
</dbReference>
<dbReference type="EMBL" id="BAFN01000001">
    <property type="protein sequence ID" value="GAN32759.1"/>
    <property type="molecule type" value="Genomic_DNA"/>
</dbReference>
<dbReference type="Gene3D" id="1.10.10.10">
    <property type="entry name" value="Winged helix-like DNA-binding domain superfamily/Winged helix DNA-binding domain"/>
    <property type="match status" value="1"/>
</dbReference>
<feature type="domain" description="O-methyltransferase dimerisation" evidence="5">
    <location>
        <begin position="22"/>
        <end position="97"/>
    </location>
</feature>
<proteinExistence type="predicted"/>
<dbReference type="Proteomes" id="UP000032309">
    <property type="component" value="Unassembled WGS sequence"/>
</dbReference>
<dbReference type="InterPro" id="IPR029063">
    <property type="entry name" value="SAM-dependent_MTases_sf"/>
</dbReference>
<dbReference type="Pfam" id="PF00891">
    <property type="entry name" value="Methyltransf_2"/>
    <property type="match status" value="1"/>
</dbReference>
<dbReference type="Gene3D" id="1.10.287.1350">
    <property type="match status" value="1"/>
</dbReference>
<organism evidence="6 7">
    <name type="scientific">Candidatus Brocadia sinica JPN1</name>
    <dbReference type="NCBI Taxonomy" id="1197129"/>
    <lineage>
        <taxon>Bacteria</taxon>
        <taxon>Pseudomonadati</taxon>
        <taxon>Planctomycetota</taxon>
        <taxon>Candidatus Brocadiia</taxon>
        <taxon>Candidatus Brocadiales</taxon>
        <taxon>Candidatus Brocadiaceae</taxon>
        <taxon>Candidatus Brocadia</taxon>
    </lineage>
</organism>
<comment type="caution">
    <text evidence="6">The sequence shown here is derived from an EMBL/GenBank/DDBJ whole genome shotgun (WGS) entry which is preliminary data.</text>
</comment>
<dbReference type="PROSITE" id="PS51683">
    <property type="entry name" value="SAM_OMT_II"/>
    <property type="match status" value="1"/>
</dbReference>
<evidence type="ECO:0000259" key="4">
    <source>
        <dbReference type="Pfam" id="PF00891"/>
    </source>
</evidence>
<dbReference type="InterPro" id="IPR036388">
    <property type="entry name" value="WH-like_DNA-bd_sf"/>
</dbReference>
<dbReference type="InterPro" id="IPR012967">
    <property type="entry name" value="COMT_dimerisation"/>
</dbReference>
<dbReference type="PANTHER" id="PTHR43712:SF2">
    <property type="entry name" value="O-METHYLTRANSFERASE CICE"/>
    <property type="match status" value="1"/>
</dbReference>
<dbReference type="SUPFAM" id="SSF46785">
    <property type="entry name" value="Winged helix' DNA-binding domain"/>
    <property type="match status" value="1"/>
</dbReference>
<keyword evidence="3" id="KW-0949">S-adenosyl-L-methionine</keyword>
<evidence type="ECO:0000256" key="3">
    <source>
        <dbReference type="ARBA" id="ARBA00022691"/>
    </source>
</evidence>
<dbReference type="GO" id="GO:0008168">
    <property type="term" value="F:methyltransferase activity"/>
    <property type="evidence" value="ECO:0007669"/>
    <property type="project" value="UniProtKB-KW"/>
</dbReference>
<keyword evidence="7" id="KW-1185">Reference proteome</keyword>
<dbReference type="Pfam" id="PF08100">
    <property type="entry name" value="Dimerisation"/>
    <property type="match status" value="1"/>
</dbReference>
<dbReference type="InterPro" id="IPR016461">
    <property type="entry name" value="COMT-like"/>
</dbReference>
<accession>A0ABQ0JWD8</accession>
<gene>
    <name evidence="6" type="ORF">BROSI_A1274</name>
</gene>